<dbReference type="GO" id="GO:0071277">
    <property type="term" value="P:cellular response to calcium ion"/>
    <property type="evidence" value="ECO:0007669"/>
    <property type="project" value="TreeGrafter"/>
</dbReference>
<dbReference type="PANTHER" id="PTHR10857">
    <property type="entry name" value="COPINE"/>
    <property type="match status" value="1"/>
</dbReference>
<dbReference type="GO" id="GO:0005544">
    <property type="term" value="F:calcium-dependent phospholipid binding"/>
    <property type="evidence" value="ECO:0007669"/>
    <property type="project" value="InterPro"/>
</dbReference>
<accession>A0A1I7W0S7</accession>
<dbReference type="InterPro" id="IPR010734">
    <property type="entry name" value="Copine_C"/>
</dbReference>
<reference evidence="3" key="1">
    <citation type="submission" date="2012-04" db="EMBL/GenBank/DDBJ databases">
        <title>The Genome Sequence of Loa loa.</title>
        <authorList>
            <consortium name="The Broad Institute Genome Sequencing Platform"/>
            <consortium name="Broad Institute Genome Sequencing Center for Infectious Disease"/>
            <person name="Nutman T.B."/>
            <person name="Fink D.L."/>
            <person name="Russ C."/>
            <person name="Young S."/>
            <person name="Zeng Q."/>
            <person name="Gargeya S."/>
            <person name="Alvarado L."/>
            <person name="Berlin A."/>
            <person name="Chapman S.B."/>
            <person name="Chen Z."/>
            <person name="Freedman E."/>
            <person name="Gellesch M."/>
            <person name="Goldberg J."/>
            <person name="Griggs A."/>
            <person name="Gujja S."/>
            <person name="Heilman E.R."/>
            <person name="Heiman D."/>
            <person name="Howarth C."/>
            <person name="Mehta T."/>
            <person name="Neiman D."/>
            <person name="Pearson M."/>
            <person name="Roberts A."/>
            <person name="Saif S."/>
            <person name="Shea T."/>
            <person name="Shenoy N."/>
            <person name="Sisk P."/>
            <person name="Stolte C."/>
            <person name="Sykes S."/>
            <person name="White J."/>
            <person name="Yandava C."/>
            <person name="Haas B."/>
            <person name="Henn M.R."/>
            <person name="Nusbaum C."/>
            <person name="Birren B."/>
        </authorList>
    </citation>
    <scope>NUCLEOTIDE SEQUENCE [LARGE SCALE GENOMIC DNA]</scope>
</reference>
<organism evidence="3 4">
    <name type="scientific">Loa loa</name>
    <name type="common">Eye worm</name>
    <name type="synonym">Filaria loa</name>
    <dbReference type="NCBI Taxonomy" id="7209"/>
    <lineage>
        <taxon>Eukaryota</taxon>
        <taxon>Metazoa</taxon>
        <taxon>Ecdysozoa</taxon>
        <taxon>Nematoda</taxon>
        <taxon>Chromadorea</taxon>
        <taxon>Rhabditida</taxon>
        <taxon>Spirurina</taxon>
        <taxon>Spiruromorpha</taxon>
        <taxon>Filarioidea</taxon>
        <taxon>Onchocercidae</taxon>
        <taxon>Loa</taxon>
    </lineage>
</organism>
<evidence type="ECO:0000259" key="2">
    <source>
        <dbReference type="Pfam" id="PF07002"/>
    </source>
</evidence>
<proteinExistence type="predicted"/>
<dbReference type="AlphaFoldDB" id="A0A1I7W0S7"/>
<evidence type="ECO:0000313" key="4">
    <source>
        <dbReference type="WBParaSite" id="EN70_8391"/>
    </source>
</evidence>
<feature type="region of interest" description="Disordered" evidence="1">
    <location>
        <begin position="493"/>
        <end position="519"/>
    </location>
</feature>
<feature type="domain" description="Copine C-terminal" evidence="2">
    <location>
        <begin position="293"/>
        <end position="483"/>
    </location>
</feature>
<protein>
    <submittedName>
        <fullName evidence="4">Copine domain-containing protein</fullName>
    </submittedName>
</protein>
<name>A0A1I7W0S7_LOALO</name>
<keyword evidence="3" id="KW-1185">Reference proteome</keyword>
<evidence type="ECO:0000313" key="3">
    <source>
        <dbReference type="Proteomes" id="UP000095285"/>
    </source>
</evidence>
<sequence>MSSGSLTFPQTLKFEIKSGKPIAVMTISYTAQPKEQTMLLQFCGKNFPRKGIENTQIYFQMFGMGENEKRNLLHTSDSQLYSSKILWKPFKLPKNIVINPQNRNFEVLCYSRDDHTRCSIIGQLIITSDMLLKNAEERKIFHYNGTKCATSLCQLPFIGMLAIKMDTNNFSLRIGLESNKKANGIIEVVKCNEITMYSFLDYITNGQPIAGTSRGILHVGYRGEELEVPWRISGTTLKWMMCGKGHKNDTIQLIMMKGKEKESTKLLERNEKTGHKRHPQQTLNPAYIRKKWDSQNYAAFGFGARIPPYFRKSQQFCLNLETDPNCQGIDGLIDAFWKANAQVQPSTTAHFAHIIYHISKLASNVRRRENQLQYPYFVLAIISKGKINDIRETVQATIFASKAPLSIIFIATEDDCEEMERLGLSGGRISYQNRRAERDMLQFVALTKFRSKLPEDANFWELLTERALRRVPWQMINWLTKNGHIPQDFKHYGRLSKQDSSGPSKLESKHRSKRINAIESFSDPSIDDLDEAEYASTSDYRNSFTSKNA</sequence>
<dbReference type="PANTHER" id="PTHR10857:SF131">
    <property type="entry name" value="COPINE C-TERMINAL DOMAIN-CONTAINING PROTEIN"/>
    <property type="match status" value="1"/>
</dbReference>
<dbReference type="WBParaSite" id="EN70_8391">
    <property type="protein sequence ID" value="EN70_8391"/>
    <property type="gene ID" value="EN70_8391"/>
</dbReference>
<dbReference type="STRING" id="7209.A0A1I7W0S7"/>
<dbReference type="Pfam" id="PF07002">
    <property type="entry name" value="Copine"/>
    <property type="match status" value="1"/>
</dbReference>
<reference evidence="4" key="2">
    <citation type="submission" date="2016-11" db="UniProtKB">
        <authorList>
            <consortium name="WormBaseParasite"/>
        </authorList>
    </citation>
    <scope>IDENTIFICATION</scope>
</reference>
<evidence type="ECO:0000256" key="1">
    <source>
        <dbReference type="SAM" id="MobiDB-lite"/>
    </source>
</evidence>
<dbReference type="GO" id="GO:0005886">
    <property type="term" value="C:plasma membrane"/>
    <property type="evidence" value="ECO:0007669"/>
    <property type="project" value="TreeGrafter"/>
</dbReference>
<dbReference type="InterPro" id="IPR045052">
    <property type="entry name" value="Copine"/>
</dbReference>
<dbReference type="Proteomes" id="UP000095285">
    <property type="component" value="Unassembled WGS sequence"/>
</dbReference>